<dbReference type="AlphaFoldDB" id="A0A815YNS7"/>
<evidence type="ECO:0000313" key="2">
    <source>
        <dbReference type="EMBL" id="CAF4437568.1"/>
    </source>
</evidence>
<dbReference type="Proteomes" id="UP000681722">
    <property type="component" value="Unassembled WGS sequence"/>
</dbReference>
<organism evidence="1 3">
    <name type="scientific">Didymodactylos carnosus</name>
    <dbReference type="NCBI Taxonomy" id="1234261"/>
    <lineage>
        <taxon>Eukaryota</taxon>
        <taxon>Metazoa</taxon>
        <taxon>Spiralia</taxon>
        <taxon>Gnathifera</taxon>
        <taxon>Rotifera</taxon>
        <taxon>Eurotatoria</taxon>
        <taxon>Bdelloidea</taxon>
        <taxon>Philodinida</taxon>
        <taxon>Philodinidae</taxon>
        <taxon>Didymodactylos</taxon>
    </lineage>
</organism>
<comment type="caution">
    <text evidence="1">The sequence shown here is derived from an EMBL/GenBank/DDBJ whole genome shotgun (WGS) entry which is preliminary data.</text>
</comment>
<keyword evidence="3" id="KW-1185">Reference proteome</keyword>
<evidence type="ECO:0000313" key="1">
    <source>
        <dbReference type="EMBL" id="CAF1573509.1"/>
    </source>
</evidence>
<reference evidence="1" key="1">
    <citation type="submission" date="2021-02" db="EMBL/GenBank/DDBJ databases">
        <authorList>
            <person name="Nowell W R."/>
        </authorList>
    </citation>
    <scope>NUCLEOTIDE SEQUENCE</scope>
</reference>
<protein>
    <submittedName>
        <fullName evidence="1">Uncharacterized protein</fullName>
    </submittedName>
</protein>
<evidence type="ECO:0000313" key="3">
    <source>
        <dbReference type="Proteomes" id="UP000663829"/>
    </source>
</evidence>
<accession>A0A815YNS7</accession>
<sequence>MDSIVNHTATVIAGNKVNVRQIKGIFNDIVQQFTESLSIVNDVISTPYALQIAASISDELTKNNNNNTDLILSNPSLLKHKFYILIRNTITERLSKLNNMDTEFGDIEKQNLNKMCYLFKRISQNVNNENYEIFENLILNKTFIEPMKQCLDDVAKNWKYLNDVHITDVLSNILSLLTNVRNSKQNTGQF</sequence>
<dbReference type="EMBL" id="CAJOBC010096099">
    <property type="protein sequence ID" value="CAF4437568.1"/>
    <property type="molecule type" value="Genomic_DNA"/>
</dbReference>
<dbReference type="EMBL" id="CAJNOQ010030241">
    <property type="protein sequence ID" value="CAF1573509.1"/>
    <property type="molecule type" value="Genomic_DNA"/>
</dbReference>
<name>A0A815YNS7_9BILA</name>
<proteinExistence type="predicted"/>
<gene>
    <name evidence="1" type="ORF">GPM918_LOCUS40558</name>
    <name evidence="2" type="ORF">SRO942_LOCUS41515</name>
</gene>
<dbReference type="Proteomes" id="UP000663829">
    <property type="component" value="Unassembled WGS sequence"/>
</dbReference>